<dbReference type="OrthoDB" id="7873763at2"/>
<reference evidence="1 2" key="1">
    <citation type="submission" date="2018-08" db="EMBL/GenBank/DDBJ databases">
        <title>Pseudooceanicola sediminis CY03 in the family Rhodobacteracea.</title>
        <authorList>
            <person name="Zhang Y.-J."/>
        </authorList>
    </citation>
    <scope>NUCLEOTIDE SEQUENCE [LARGE SCALE GENOMIC DNA]</scope>
    <source>
        <strain evidence="1 2">CY03</strain>
    </source>
</reference>
<dbReference type="Gene3D" id="3.30.429.10">
    <property type="entry name" value="Macrophage Migration Inhibitory Factor"/>
    <property type="match status" value="1"/>
</dbReference>
<dbReference type="EMBL" id="QWJJ01000015">
    <property type="protein sequence ID" value="RII37649.1"/>
    <property type="molecule type" value="Genomic_DNA"/>
</dbReference>
<evidence type="ECO:0008006" key="3">
    <source>
        <dbReference type="Google" id="ProtNLM"/>
    </source>
</evidence>
<gene>
    <name evidence="1" type="ORF">DL237_16075</name>
</gene>
<organism evidence="1 2">
    <name type="scientific">Pseudooceanicola sediminis</name>
    <dbReference type="NCBI Taxonomy" id="2211117"/>
    <lineage>
        <taxon>Bacteria</taxon>
        <taxon>Pseudomonadati</taxon>
        <taxon>Pseudomonadota</taxon>
        <taxon>Alphaproteobacteria</taxon>
        <taxon>Rhodobacterales</taxon>
        <taxon>Paracoccaceae</taxon>
        <taxon>Pseudooceanicola</taxon>
    </lineage>
</organism>
<dbReference type="SUPFAM" id="SSF55331">
    <property type="entry name" value="Tautomerase/MIF"/>
    <property type="match status" value="1"/>
</dbReference>
<accession>A0A399IZE7</accession>
<evidence type="ECO:0000313" key="2">
    <source>
        <dbReference type="Proteomes" id="UP000265848"/>
    </source>
</evidence>
<proteinExistence type="predicted"/>
<dbReference type="RefSeq" id="WP_119400111.1">
    <property type="nucleotide sequence ID" value="NZ_QWJJ01000015.1"/>
</dbReference>
<protein>
    <recommendedName>
        <fullName evidence="3">5-carboxymethyl-2-hydroxymuconate isomerase</fullName>
    </recommendedName>
</protein>
<keyword evidence="2" id="KW-1185">Reference proteome</keyword>
<dbReference type="AlphaFoldDB" id="A0A399IZE7"/>
<dbReference type="Proteomes" id="UP000265848">
    <property type="component" value="Unassembled WGS sequence"/>
</dbReference>
<comment type="caution">
    <text evidence="1">The sequence shown here is derived from an EMBL/GenBank/DDBJ whole genome shotgun (WGS) entry which is preliminary data.</text>
</comment>
<dbReference type="InterPro" id="IPR014347">
    <property type="entry name" value="Tautomerase/MIF_sf"/>
</dbReference>
<name>A0A399IZE7_9RHOB</name>
<sequence length="107" mass="11577">MPHIVLEHGGLDQPLAPLMQALAEAVAAHPAVPRAAVKVRAQQVDYLLLSGEPSFAHVTLRLMDTRGPDQHNALADAVVDVLRRDLPETCALCVETVAIPKASFRKR</sequence>
<evidence type="ECO:0000313" key="1">
    <source>
        <dbReference type="EMBL" id="RII37649.1"/>
    </source>
</evidence>